<keyword evidence="1" id="KW-0732">Signal</keyword>
<reference evidence="2" key="1">
    <citation type="journal article" date="2014" name="Front. Microbiol.">
        <title>High frequency of phylogenetically diverse reductive dehalogenase-homologous genes in deep subseafloor sedimentary metagenomes.</title>
        <authorList>
            <person name="Kawai M."/>
            <person name="Futagami T."/>
            <person name="Toyoda A."/>
            <person name="Takaki Y."/>
            <person name="Nishi S."/>
            <person name="Hori S."/>
            <person name="Arai W."/>
            <person name="Tsubouchi T."/>
            <person name="Morono Y."/>
            <person name="Uchiyama I."/>
            <person name="Ito T."/>
            <person name="Fujiyama A."/>
            <person name="Inagaki F."/>
            <person name="Takami H."/>
        </authorList>
    </citation>
    <scope>NUCLEOTIDE SEQUENCE</scope>
    <source>
        <strain evidence="2">Expedition CK06-06</strain>
    </source>
</reference>
<evidence type="ECO:0000256" key="1">
    <source>
        <dbReference type="ARBA" id="ARBA00022729"/>
    </source>
</evidence>
<dbReference type="PANTHER" id="PTHR35038:SF8">
    <property type="entry name" value="C-TYPE POLYHEME CYTOCHROME OMCC"/>
    <property type="match status" value="1"/>
</dbReference>
<dbReference type="PANTHER" id="PTHR35038">
    <property type="entry name" value="DISSIMILATORY SULFITE REDUCTASE SIRA"/>
    <property type="match status" value="1"/>
</dbReference>
<dbReference type="Gene3D" id="3.90.10.10">
    <property type="entry name" value="Cytochrome C3"/>
    <property type="match status" value="3"/>
</dbReference>
<feature type="non-terminal residue" evidence="2">
    <location>
        <position position="320"/>
    </location>
</feature>
<dbReference type="InterPro" id="IPR036280">
    <property type="entry name" value="Multihaem_cyt_sf"/>
</dbReference>
<feature type="non-terminal residue" evidence="2">
    <location>
        <position position="1"/>
    </location>
</feature>
<protein>
    <submittedName>
        <fullName evidence="2">Uncharacterized protein</fullName>
    </submittedName>
</protein>
<dbReference type="AlphaFoldDB" id="X1HB30"/>
<dbReference type="InterPro" id="IPR051829">
    <property type="entry name" value="Multiheme_Cytochr_ET"/>
</dbReference>
<dbReference type="GO" id="GO:0016491">
    <property type="term" value="F:oxidoreductase activity"/>
    <property type="evidence" value="ECO:0007669"/>
    <property type="project" value="TreeGrafter"/>
</dbReference>
<evidence type="ECO:0000313" key="2">
    <source>
        <dbReference type="EMBL" id="GAH42503.1"/>
    </source>
</evidence>
<sequence length="320" mass="32260">TAASFASYTMNHTAVAATRCDSCHNGSYAGEGTKGAYGTTFYAGHLPTNGNDCATCHTKAASGGYVTWAGAVYVHQAGDVNCANCHNGTIATGHTTPPHVPVGTLQCSNCHTNTAQSFVTYAMNHAAVSASRCDSCHNGSFASQGNMGAYGTANHPGHVATNGQDCIACHAKAATGFTSWANGTYVHQASDTNCIGCHGGGAATGMATPPHIPSGTVQCSNCHSNTAASFATYTMNHAAVSAVRCDACHNGSYTTEGAKGAQGTASYPNHVATSGRDCVTCHASAAASFTAWSGGTYVHQPADTACSTCHNGKTALGLAT</sequence>
<gene>
    <name evidence="2" type="ORF">S03H2_18951</name>
</gene>
<dbReference type="SUPFAM" id="SSF48695">
    <property type="entry name" value="Multiheme cytochromes"/>
    <property type="match status" value="2"/>
</dbReference>
<comment type="caution">
    <text evidence="2">The sequence shown here is derived from an EMBL/GenBank/DDBJ whole genome shotgun (WGS) entry which is preliminary data.</text>
</comment>
<dbReference type="EMBL" id="BARU01009859">
    <property type="protein sequence ID" value="GAH42503.1"/>
    <property type="molecule type" value="Genomic_DNA"/>
</dbReference>
<accession>X1HB30</accession>
<organism evidence="2">
    <name type="scientific">marine sediment metagenome</name>
    <dbReference type="NCBI Taxonomy" id="412755"/>
    <lineage>
        <taxon>unclassified sequences</taxon>
        <taxon>metagenomes</taxon>
        <taxon>ecological metagenomes</taxon>
    </lineage>
</organism>
<proteinExistence type="predicted"/>
<name>X1HB30_9ZZZZ</name>